<dbReference type="EMBL" id="MN740405">
    <property type="protein sequence ID" value="QHU04891.1"/>
    <property type="molecule type" value="Genomic_DNA"/>
</dbReference>
<feature type="compositionally biased region" description="Basic and acidic residues" evidence="1">
    <location>
        <begin position="298"/>
        <end position="336"/>
    </location>
</feature>
<sequence length="385" mass="45165">MSHIHAFQIEKLRNDFDNIITLKREISKVKTVVSDKLSQLKLVYNDLIKQNNKKIFLFCLDSFYFQYKTFSMEMEHIDRYRALMNNRMYCDYYKLYNIIIAHIKENRADIDVNELELKSYPAYKDLEPFQEYKLEDIKEIHSNILFLINQLYARTIDKTDAIEHYNDNHRIGFSISNFLNTLEYENRLLKEQVSLYINYVSFFHISEKKQLNRMYLRLQDFYKEVEENININRTFSIDDIGDQDKLSRFYIVGEEVVNEPILEDTEFTNEDKNSIPTVKSFNNEDNATMISPITIAIPEKKPDEPKLPEKKADEPKLPEKKADEPKLPEKKADEPKPVVIVAPEKKPDEPKPVAVETSNIQINIMDGCTGKTGDICTLPSESNSA</sequence>
<organism evidence="2">
    <name type="scientific">viral metagenome</name>
    <dbReference type="NCBI Taxonomy" id="1070528"/>
    <lineage>
        <taxon>unclassified sequences</taxon>
        <taxon>metagenomes</taxon>
        <taxon>organismal metagenomes</taxon>
    </lineage>
</organism>
<evidence type="ECO:0000256" key="1">
    <source>
        <dbReference type="SAM" id="MobiDB-lite"/>
    </source>
</evidence>
<accession>A0A6C0JIN1</accession>
<feature type="region of interest" description="Disordered" evidence="1">
    <location>
        <begin position="294"/>
        <end position="354"/>
    </location>
</feature>
<reference evidence="2" key="1">
    <citation type="journal article" date="2020" name="Nature">
        <title>Giant virus diversity and host interactions through global metagenomics.</title>
        <authorList>
            <person name="Schulz F."/>
            <person name="Roux S."/>
            <person name="Paez-Espino D."/>
            <person name="Jungbluth S."/>
            <person name="Walsh D.A."/>
            <person name="Denef V.J."/>
            <person name="McMahon K.D."/>
            <person name="Konstantinidis K.T."/>
            <person name="Eloe-Fadrosh E.A."/>
            <person name="Kyrpides N.C."/>
            <person name="Woyke T."/>
        </authorList>
    </citation>
    <scope>NUCLEOTIDE SEQUENCE</scope>
    <source>
        <strain evidence="2">GVMAG-M-3300027708-5</strain>
    </source>
</reference>
<dbReference type="AlphaFoldDB" id="A0A6C0JIN1"/>
<protein>
    <submittedName>
        <fullName evidence="2">Uncharacterized protein</fullName>
    </submittedName>
</protein>
<proteinExistence type="predicted"/>
<evidence type="ECO:0000313" key="2">
    <source>
        <dbReference type="EMBL" id="QHU04891.1"/>
    </source>
</evidence>
<name>A0A6C0JIN1_9ZZZZ</name>